<gene>
    <name evidence="1" type="ORF">SLAVMIC_00133</name>
</gene>
<accession>A0A8D9FPZ4</accession>
<name>A0A8D9FPZ4_9VIRU</name>
<organism evidence="1">
    <name type="scientific">uncultured marine phage</name>
    <dbReference type="NCBI Taxonomy" id="707152"/>
    <lineage>
        <taxon>Viruses</taxon>
        <taxon>environmental samples</taxon>
    </lineage>
</organism>
<protein>
    <submittedName>
        <fullName evidence="1">Uncharacterized protein</fullName>
    </submittedName>
</protein>
<reference evidence="1" key="1">
    <citation type="submission" date="2021-06" db="EMBL/GenBank/DDBJ databases">
        <authorList>
            <person name="Gannon L."/>
            <person name="Redgwell R T."/>
            <person name="Michniewski S."/>
            <person name="Harrison D C."/>
            <person name="Millard A."/>
        </authorList>
    </citation>
    <scope>NUCLEOTIDE SEQUENCE</scope>
</reference>
<proteinExistence type="predicted"/>
<evidence type="ECO:0000313" key="1">
    <source>
        <dbReference type="EMBL" id="CAG7579866.1"/>
    </source>
</evidence>
<dbReference type="EMBL" id="OU342829">
    <property type="protein sequence ID" value="CAG7579866.1"/>
    <property type="molecule type" value="Genomic_DNA"/>
</dbReference>
<sequence length="347" mass="39709">MKMKKYQDFINESNDNDLVNESYDVFDDILNMPLEQRKEVKASLEEIADMKKNESMNEGLGDLYRAAVSRLKRWVSKKAVAFLINLSQNDLNKKIDMLSMLDPTDFSDINKAEVIYLGGGIDKTSEEGAAGWRDNIEEYFGMDHVVQGEDMILLAKDGKLNKGNYPKPLIMNPMRNELVRTNDPKFSEIFRKWKAGELNKETNPDEWKYWANVINKEIHAPDLRIVNACDTNLVKLDPAAGAGTLGEMQVSSLRGLNLFVWLDNGYQVQDISPWLIPTITKLVRSDEELQILLDNIKNINSGGKVKEPKSGVSIESDHEEFMDEVFQESSDLKRYNDFIQKDEDEKI</sequence>